<dbReference type="InterPro" id="IPR023214">
    <property type="entry name" value="HAD_sf"/>
</dbReference>
<dbReference type="GO" id="GO:0003993">
    <property type="term" value="F:acid phosphatase activity"/>
    <property type="evidence" value="ECO:0007669"/>
    <property type="project" value="UniProtKB-EC"/>
</dbReference>
<name>A0A2G9I9K4_9LAMI</name>
<feature type="signal peptide" evidence="2">
    <location>
        <begin position="1"/>
        <end position="23"/>
    </location>
</feature>
<keyword evidence="3" id="KW-0378">Hydrolase</keyword>
<reference evidence="4" key="1">
    <citation type="journal article" date="2018" name="Gigascience">
        <title>Genome assembly of the Pink Ipe (Handroanthus impetiginosus, Bignoniaceae), a highly valued, ecologically keystone Neotropical timber forest tree.</title>
        <authorList>
            <person name="Silva-Junior O.B."/>
            <person name="Grattapaglia D."/>
            <person name="Novaes E."/>
            <person name="Collevatti R.G."/>
        </authorList>
    </citation>
    <scope>NUCLEOTIDE SEQUENCE [LARGE SCALE GENOMIC DNA]</scope>
    <source>
        <strain evidence="4">cv. UFG-1</strain>
    </source>
</reference>
<dbReference type="STRING" id="429701.A0A2G9I9K4"/>
<dbReference type="EC" id="3.1.3.2" evidence="3"/>
<comment type="caution">
    <text evidence="3">The sequence shown here is derived from an EMBL/GenBank/DDBJ whole genome shotgun (WGS) entry which is preliminary data.</text>
</comment>
<dbReference type="PANTHER" id="PTHR31284">
    <property type="entry name" value="ACID PHOSPHATASE-LIKE PROTEIN"/>
    <property type="match status" value="1"/>
</dbReference>
<dbReference type="Gene3D" id="3.40.50.1000">
    <property type="entry name" value="HAD superfamily/HAD-like"/>
    <property type="match status" value="1"/>
</dbReference>
<dbReference type="InterPro" id="IPR036412">
    <property type="entry name" value="HAD-like_sf"/>
</dbReference>
<evidence type="ECO:0000313" key="3">
    <source>
        <dbReference type="EMBL" id="PIN26435.1"/>
    </source>
</evidence>
<evidence type="ECO:0000256" key="1">
    <source>
        <dbReference type="ARBA" id="ARBA00022729"/>
    </source>
</evidence>
<accession>A0A2G9I9K4</accession>
<organism evidence="3 4">
    <name type="scientific">Handroanthus impetiginosus</name>
    <dbReference type="NCBI Taxonomy" id="429701"/>
    <lineage>
        <taxon>Eukaryota</taxon>
        <taxon>Viridiplantae</taxon>
        <taxon>Streptophyta</taxon>
        <taxon>Embryophyta</taxon>
        <taxon>Tracheophyta</taxon>
        <taxon>Spermatophyta</taxon>
        <taxon>Magnoliopsida</taxon>
        <taxon>eudicotyledons</taxon>
        <taxon>Gunneridae</taxon>
        <taxon>Pentapetalae</taxon>
        <taxon>asterids</taxon>
        <taxon>lamiids</taxon>
        <taxon>Lamiales</taxon>
        <taxon>Bignoniaceae</taxon>
        <taxon>Crescentiina</taxon>
        <taxon>Tabebuia alliance</taxon>
        <taxon>Handroanthus</taxon>
    </lineage>
</organism>
<gene>
    <name evidence="3" type="ORF">CDL12_00816</name>
</gene>
<proteinExistence type="predicted"/>
<dbReference type="AlphaFoldDB" id="A0A2G9I9K4"/>
<protein>
    <submittedName>
        <fullName evidence="3">Acid phosphatase</fullName>
        <ecNumber evidence="3">3.1.3.2</ecNumber>
    </submittedName>
</protein>
<dbReference type="SUPFAM" id="SSF56784">
    <property type="entry name" value="HAD-like"/>
    <property type="match status" value="1"/>
</dbReference>
<dbReference type="PANTHER" id="PTHR31284:SF19">
    <property type="entry name" value="VEGETATIVE STORAGE PROTEIN 1-RELATED"/>
    <property type="match status" value="1"/>
</dbReference>
<dbReference type="InterPro" id="IPR005519">
    <property type="entry name" value="Acid_phosphat_B-like"/>
</dbReference>
<dbReference type="EMBL" id="NKXS01000095">
    <property type="protein sequence ID" value="PIN26435.1"/>
    <property type="molecule type" value="Genomic_DNA"/>
</dbReference>
<dbReference type="Pfam" id="PF03767">
    <property type="entry name" value="Acid_phosphat_B"/>
    <property type="match status" value="1"/>
</dbReference>
<keyword evidence="1 2" id="KW-0732">Signal</keyword>
<dbReference type="Proteomes" id="UP000231279">
    <property type="component" value="Unassembled WGS sequence"/>
</dbReference>
<keyword evidence="4" id="KW-1185">Reference proteome</keyword>
<dbReference type="OrthoDB" id="59415at2759"/>
<evidence type="ECO:0000313" key="4">
    <source>
        <dbReference type="Proteomes" id="UP000231279"/>
    </source>
</evidence>
<evidence type="ECO:0000256" key="2">
    <source>
        <dbReference type="SAM" id="SignalP"/>
    </source>
</evidence>
<feature type="chain" id="PRO_5013694968" evidence="2">
    <location>
        <begin position="24"/>
        <end position="218"/>
    </location>
</feature>
<sequence length="218" mass="24445">MSVTLVFLFFSTTAAILPHSTLGKAIPTGNNCPSWGLLVKTKNLRWRPSSTIRVASDGKDIWIFDINETALSNIPFYSKSDAKPHNWTSLGAWIKGKAPALPSVPRLYKELIGLKYKIVFLTGAPDDYVNARVSNLKNVGCSLWEILIFNQTPLKLGSPYFWNSNKNIILIFKSKKRKGLEAAGYRIIGNISDQWGDFIVDSIGNRTFKVPKTMYYVP</sequence>